<dbReference type="EMBL" id="CP009268">
    <property type="protein sequence ID" value="AJA53349.1"/>
    <property type="molecule type" value="Genomic_DNA"/>
</dbReference>
<accession>A0A0H3J5S4</accession>
<dbReference type="EMBL" id="JPGY02000001">
    <property type="protein sequence ID" value="KRU14626.1"/>
    <property type="molecule type" value="Genomic_DNA"/>
</dbReference>
<dbReference type="Proteomes" id="UP000030905">
    <property type="component" value="Chromosome"/>
</dbReference>
<keyword evidence="4" id="KW-1185">Reference proteome</keyword>
<evidence type="ECO:0000313" key="1">
    <source>
        <dbReference type="EMBL" id="AJA53349.1"/>
    </source>
</evidence>
<gene>
    <name evidence="1" type="ORF">CLPA_c32950</name>
    <name evidence="2" type="ORF">CP6013_03885</name>
</gene>
<evidence type="ECO:0000313" key="2">
    <source>
        <dbReference type="EMBL" id="KRU14626.1"/>
    </source>
</evidence>
<dbReference type="AlphaFoldDB" id="A0A0H3J5S4"/>
<protein>
    <submittedName>
        <fullName evidence="1">Uncharacterized protein</fullName>
    </submittedName>
</protein>
<reference evidence="2 3" key="3">
    <citation type="journal article" name="Genome Announc.">
        <title>Improved Draft Genome Sequence of Clostridium pasteurianum Strain ATCC 6013 (DSM 525) Using a Hybrid Next-Generation Sequencing Approach.</title>
        <authorList>
            <person name="Pyne M.E."/>
            <person name="Utturkar S."/>
            <person name="Brown S.D."/>
            <person name="Moo-Young M."/>
            <person name="Chung D.A."/>
            <person name="Chou C.P."/>
        </authorList>
    </citation>
    <scope>NUCLEOTIDE SEQUENCE [LARGE SCALE GENOMIC DNA]</scope>
    <source>
        <strain evidence="2 3">ATCC 6013</strain>
    </source>
</reference>
<dbReference type="GeneID" id="93075399"/>
<dbReference type="PATRIC" id="fig|1262449.3.peg.3184"/>
<reference evidence="1 4" key="1">
    <citation type="journal article" date="2015" name="Genome Announc.">
        <title>Complete Genome Sequence of the Nitrogen-Fixing and Solvent-Producing Clostridium pasteurianum DSM 525.</title>
        <authorList>
            <person name="Poehlein A."/>
            <person name="Grosse-Honebrink A."/>
            <person name="Zhang Y."/>
            <person name="Minton N.P."/>
            <person name="Daniel R."/>
        </authorList>
    </citation>
    <scope>NUCLEOTIDE SEQUENCE [LARGE SCALE GENOMIC DNA]</scope>
    <source>
        <strain evidence="1">DSM 525</strain>
        <strain evidence="4">DSM 525 / ATCC 6013</strain>
    </source>
</reference>
<dbReference type="RefSeq" id="WP_003446864.1">
    <property type="nucleotide sequence ID" value="NZ_ANZB01000012.1"/>
</dbReference>
<dbReference type="KEGG" id="cpat:CLPA_c32950"/>
<evidence type="ECO:0000313" key="3">
    <source>
        <dbReference type="Proteomes" id="UP000028042"/>
    </source>
</evidence>
<organism evidence="1 4">
    <name type="scientific">Clostridium pasteurianum DSM 525 = ATCC 6013</name>
    <dbReference type="NCBI Taxonomy" id="1262449"/>
    <lineage>
        <taxon>Bacteria</taxon>
        <taxon>Bacillati</taxon>
        <taxon>Bacillota</taxon>
        <taxon>Clostridia</taxon>
        <taxon>Eubacteriales</taxon>
        <taxon>Clostridiaceae</taxon>
        <taxon>Clostridium</taxon>
    </lineage>
</organism>
<name>A0A0H3J5S4_CLOPA</name>
<reference evidence="2" key="2">
    <citation type="submission" date="2015-10" db="EMBL/GenBank/DDBJ databases">
        <title>Improved Draft Genome Sequence of Clostridium pasteurianum Strain ATCC 6013 (DSM 525) Using a Hybrid Next-Generation Sequencing Approach.</title>
        <authorList>
            <person name="Pyne M.E."/>
            <person name="Utturkar S.M."/>
            <person name="Brown S.D."/>
            <person name="Moo-Young M."/>
            <person name="Chung D.A."/>
            <person name="Chou P.C."/>
        </authorList>
    </citation>
    <scope>NUCLEOTIDE SEQUENCE</scope>
    <source>
        <strain evidence="2">ATCC 6013</strain>
    </source>
</reference>
<dbReference type="Proteomes" id="UP000028042">
    <property type="component" value="Unassembled WGS sequence"/>
</dbReference>
<dbReference type="eggNOG" id="ENOG5032S4Q">
    <property type="taxonomic scope" value="Bacteria"/>
</dbReference>
<sequence length="89" mass="10760">MRIWGKVIKNNKIVKDEVVVSTDDGSYQDNLKLCIRELCYKMDISKPYWLPPNVKEYNRRRKTTFNENHFIDKIDFDKFIIEEISSKEE</sequence>
<dbReference type="KEGG" id="cpae:CPAST_c32950"/>
<proteinExistence type="predicted"/>
<evidence type="ECO:0000313" key="4">
    <source>
        <dbReference type="Proteomes" id="UP000030905"/>
    </source>
</evidence>